<dbReference type="InterPro" id="IPR051811">
    <property type="entry name" value="Cytochrome_c550/c551-like"/>
</dbReference>
<dbReference type="InterPro" id="IPR036909">
    <property type="entry name" value="Cyt_c-like_dom_sf"/>
</dbReference>
<keyword evidence="4" id="KW-0249">Electron transport</keyword>
<dbReference type="PANTHER" id="PTHR37823">
    <property type="entry name" value="CYTOCHROME C-553-LIKE"/>
    <property type="match status" value="1"/>
</dbReference>
<comment type="caution">
    <text evidence="9">The sequence shown here is derived from an EMBL/GenBank/DDBJ whole genome shotgun (WGS) entry which is preliminary data.</text>
</comment>
<evidence type="ECO:0000256" key="4">
    <source>
        <dbReference type="ARBA" id="ARBA00022982"/>
    </source>
</evidence>
<evidence type="ECO:0000256" key="1">
    <source>
        <dbReference type="ARBA" id="ARBA00022448"/>
    </source>
</evidence>
<evidence type="ECO:0000256" key="2">
    <source>
        <dbReference type="ARBA" id="ARBA00022617"/>
    </source>
</evidence>
<sequence length="208" mass="22961">MSLLLTHRIIVSLFLLIYLVKAVLMFLGKDKFEKFAKVVKVPEMIISFLFLATGGYLLYVIPLYTKALTIKFGLVVASIPLAVIATKKFNKILMVLSLFCLIMAYGMAEMHRASAKKQLTGGTDTVETADGTVLSGKDLFTKKCSQCHGIDGDAQRSNAPKLSESKLGDAEIKHLVRNGKGIMFSFSEKDISNEELEAITKYAKSLRN</sequence>
<dbReference type="EMBL" id="JABANE010000053">
    <property type="protein sequence ID" value="NME69996.1"/>
    <property type="molecule type" value="Genomic_DNA"/>
</dbReference>
<organism evidence="9 10">
    <name type="scientific">Flammeovirga aprica JL-4</name>
    <dbReference type="NCBI Taxonomy" id="694437"/>
    <lineage>
        <taxon>Bacteria</taxon>
        <taxon>Pseudomonadati</taxon>
        <taxon>Bacteroidota</taxon>
        <taxon>Cytophagia</taxon>
        <taxon>Cytophagales</taxon>
        <taxon>Flammeovirgaceae</taxon>
        <taxon>Flammeovirga</taxon>
    </lineage>
</organism>
<keyword evidence="5 6" id="KW-0408">Iron</keyword>
<keyword evidence="7" id="KW-0812">Transmembrane</keyword>
<keyword evidence="7" id="KW-0472">Membrane</keyword>
<reference evidence="9 10" key="1">
    <citation type="submission" date="2020-04" db="EMBL/GenBank/DDBJ databases">
        <title>Flammeovirga sp. SR4, a novel species isolated from seawater.</title>
        <authorList>
            <person name="Wang X."/>
        </authorList>
    </citation>
    <scope>NUCLEOTIDE SEQUENCE [LARGE SCALE GENOMIC DNA]</scope>
    <source>
        <strain evidence="9 10">ATCC 23126</strain>
    </source>
</reference>
<name>A0A7X9RWH4_9BACT</name>
<proteinExistence type="predicted"/>
<dbReference type="GO" id="GO:0020037">
    <property type="term" value="F:heme binding"/>
    <property type="evidence" value="ECO:0007669"/>
    <property type="project" value="InterPro"/>
</dbReference>
<protein>
    <submittedName>
        <fullName evidence="9">C-type cytochrome</fullName>
    </submittedName>
</protein>
<evidence type="ECO:0000259" key="8">
    <source>
        <dbReference type="PROSITE" id="PS51007"/>
    </source>
</evidence>
<keyword evidence="10" id="KW-1185">Reference proteome</keyword>
<dbReference type="Gene3D" id="1.10.760.10">
    <property type="entry name" value="Cytochrome c-like domain"/>
    <property type="match status" value="1"/>
</dbReference>
<dbReference type="GO" id="GO:0046872">
    <property type="term" value="F:metal ion binding"/>
    <property type="evidence" value="ECO:0007669"/>
    <property type="project" value="UniProtKB-KW"/>
</dbReference>
<evidence type="ECO:0000256" key="3">
    <source>
        <dbReference type="ARBA" id="ARBA00022723"/>
    </source>
</evidence>
<keyword evidence="2 6" id="KW-0349">Heme</keyword>
<dbReference type="InterPro" id="IPR009056">
    <property type="entry name" value="Cyt_c-like_dom"/>
</dbReference>
<feature type="transmembrane region" description="Helical" evidence="7">
    <location>
        <begin position="92"/>
        <end position="108"/>
    </location>
</feature>
<dbReference type="Pfam" id="PF13442">
    <property type="entry name" value="Cytochrome_CBB3"/>
    <property type="match status" value="1"/>
</dbReference>
<dbReference type="SUPFAM" id="SSF46626">
    <property type="entry name" value="Cytochrome c"/>
    <property type="match status" value="1"/>
</dbReference>
<dbReference type="GO" id="GO:0009055">
    <property type="term" value="F:electron transfer activity"/>
    <property type="evidence" value="ECO:0007669"/>
    <property type="project" value="InterPro"/>
</dbReference>
<dbReference type="Proteomes" id="UP000576082">
    <property type="component" value="Unassembled WGS sequence"/>
</dbReference>
<accession>A0A7X9RWH4</accession>
<feature type="transmembrane region" description="Helical" evidence="7">
    <location>
        <begin position="67"/>
        <end position="85"/>
    </location>
</feature>
<evidence type="ECO:0000313" key="9">
    <source>
        <dbReference type="EMBL" id="NME69996.1"/>
    </source>
</evidence>
<dbReference type="PROSITE" id="PS51007">
    <property type="entry name" value="CYTC"/>
    <property type="match status" value="1"/>
</dbReference>
<feature type="domain" description="Cytochrome c" evidence="8">
    <location>
        <begin position="131"/>
        <end position="207"/>
    </location>
</feature>
<keyword evidence="1" id="KW-0813">Transport</keyword>
<evidence type="ECO:0000256" key="6">
    <source>
        <dbReference type="PROSITE-ProRule" id="PRU00433"/>
    </source>
</evidence>
<evidence type="ECO:0000256" key="5">
    <source>
        <dbReference type="ARBA" id="ARBA00023004"/>
    </source>
</evidence>
<dbReference type="RefSeq" id="WP_082795812.1">
    <property type="nucleotide sequence ID" value="NZ_JABANE010000053.1"/>
</dbReference>
<feature type="transmembrane region" description="Helical" evidence="7">
    <location>
        <begin position="6"/>
        <end position="27"/>
    </location>
</feature>
<gene>
    <name evidence="9" type="ORF">HHU12_18630</name>
</gene>
<keyword evidence="7" id="KW-1133">Transmembrane helix</keyword>
<keyword evidence="3 6" id="KW-0479">Metal-binding</keyword>
<evidence type="ECO:0000313" key="10">
    <source>
        <dbReference type="Proteomes" id="UP000576082"/>
    </source>
</evidence>
<feature type="transmembrane region" description="Helical" evidence="7">
    <location>
        <begin position="39"/>
        <end position="61"/>
    </location>
</feature>
<dbReference type="AlphaFoldDB" id="A0A7X9RWH4"/>
<evidence type="ECO:0000256" key="7">
    <source>
        <dbReference type="SAM" id="Phobius"/>
    </source>
</evidence>